<dbReference type="InterPro" id="IPR050810">
    <property type="entry name" value="Bact_Secretion_Sys_Channel"/>
</dbReference>
<proteinExistence type="predicted"/>
<dbReference type="Gene3D" id="3.55.50.30">
    <property type="match status" value="1"/>
</dbReference>
<dbReference type="Pfam" id="PF03958">
    <property type="entry name" value="Secretin_N"/>
    <property type="match status" value="1"/>
</dbReference>
<dbReference type="PANTHER" id="PTHR30332:SF24">
    <property type="entry name" value="SECRETIN GSPD-RELATED"/>
    <property type="match status" value="1"/>
</dbReference>
<dbReference type="GO" id="GO:0009306">
    <property type="term" value="P:protein secretion"/>
    <property type="evidence" value="ECO:0007669"/>
    <property type="project" value="TreeGrafter"/>
</dbReference>
<keyword evidence="6" id="KW-1185">Reference proteome</keyword>
<evidence type="ECO:0000256" key="2">
    <source>
        <dbReference type="ARBA" id="ARBA00022729"/>
    </source>
</evidence>
<dbReference type="InterPro" id="IPR005644">
    <property type="entry name" value="NolW-like"/>
</dbReference>
<evidence type="ECO:0000259" key="4">
    <source>
        <dbReference type="Pfam" id="PF03958"/>
    </source>
</evidence>
<dbReference type="Proteomes" id="UP000033684">
    <property type="component" value="Unassembled WGS sequence"/>
</dbReference>
<accession>A0A0F3IMD3</accession>
<dbReference type="EMBL" id="LAJX01000022">
    <property type="protein sequence ID" value="KJV07683.1"/>
    <property type="molecule type" value="Genomic_DNA"/>
</dbReference>
<organism evidence="5 6">
    <name type="scientific">Methylocucumis oryzae</name>
    <dbReference type="NCBI Taxonomy" id="1632867"/>
    <lineage>
        <taxon>Bacteria</taxon>
        <taxon>Pseudomonadati</taxon>
        <taxon>Pseudomonadota</taxon>
        <taxon>Gammaproteobacteria</taxon>
        <taxon>Methylococcales</taxon>
        <taxon>Methylococcaceae</taxon>
        <taxon>Methylocucumis</taxon>
    </lineage>
</organism>
<evidence type="ECO:0000313" key="6">
    <source>
        <dbReference type="Proteomes" id="UP000033684"/>
    </source>
</evidence>
<reference evidence="5 6" key="2">
    <citation type="journal article" date="2016" name="Microb. Ecol.">
        <title>Genome Characteristics of a Novel Type I Methanotroph (Sn10-6) Isolated from a Flooded Indian Rice Field.</title>
        <authorList>
            <person name="Rahalkar M.C."/>
            <person name="Pandit P.S."/>
            <person name="Dhakephalkar P.K."/>
            <person name="Pore S."/>
            <person name="Arora P."/>
            <person name="Kapse N."/>
        </authorList>
    </citation>
    <scope>NUCLEOTIDE SEQUENCE [LARGE SCALE GENOMIC DNA]</scope>
    <source>
        <strain evidence="5 6">Sn10-6</strain>
    </source>
</reference>
<dbReference type="AlphaFoldDB" id="A0A0F3IMD3"/>
<dbReference type="Gene3D" id="3.30.1370.120">
    <property type="match status" value="1"/>
</dbReference>
<sequence>MCIYLANIVNTRNNLSTSSKTVLRKLTSIGLLLTFASLTGCNIKNVDLTLPSTLPEPKKKASVQNKAPDVKLEQQQLSSKLLPNLHTKLMQPLTEKAADQLKLPAEEIAINVDALPLNEFIHMALGEIMGLSFEMDAQVASRREPVTLHITQPVKPRRLLDMIEQTLRAYDIFIAWSPQGLRVMPITKAGSTIPLVVSERSKVLLNMGRAMTIIPLRYAEPSEALSFARHFMHLGSTGEAIVNARLNALVVIDMPDRLAAFQRAIELIDTPNFQNKKLLMIRPVYWQASELTKALEELLTAQDIPLAKGETKHGVRIITVEPINALVIASPEPAWVNLINEWVGELDTAEAAGEESNSYVYFVKKRQRQRTGRSIIQHLRWRRYQRH</sequence>
<feature type="domain" description="NolW-like" evidence="4">
    <location>
        <begin position="213"/>
        <end position="272"/>
    </location>
</feature>
<evidence type="ECO:0000313" key="5">
    <source>
        <dbReference type="EMBL" id="KJV07683.1"/>
    </source>
</evidence>
<gene>
    <name evidence="5" type="ORF">VZ94_03115</name>
</gene>
<reference evidence="6" key="1">
    <citation type="submission" date="2015-03" db="EMBL/GenBank/DDBJ databases">
        <title>Draft genome sequence of a novel methanotroph (Sn10-6) isolated from flooded ricefield rhizosphere in India.</title>
        <authorList>
            <person name="Pandit P.S."/>
            <person name="Pore S.D."/>
            <person name="Arora P."/>
            <person name="Kapse N.G."/>
            <person name="Dhakephalkar P.K."/>
            <person name="Rahalkar M.C."/>
        </authorList>
    </citation>
    <scope>NUCLEOTIDE SEQUENCE [LARGE SCALE GENOMIC DNA]</scope>
    <source>
        <strain evidence="6">Sn10-6</strain>
    </source>
</reference>
<name>A0A0F3IMD3_9GAMM</name>
<comment type="subcellular location">
    <subcellularLocation>
        <location evidence="1">Membrane</location>
    </subcellularLocation>
</comment>
<evidence type="ECO:0000256" key="3">
    <source>
        <dbReference type="ARBA" id="ARBA00023136"/>
    </source>
</evidence>
<evidence type="ECO:0000256" key="1">
    <source>
        <dbReference type="ARBA" id="ARBA00004370"/>
    </source>
</evidence>
<keyword evidence="3" id="KW-0472">Membrane</keyword>
<keyword evidence="2" id="KW-0732">Signal</keyword>
<dbReference type="GO" id="GO:0016020">
    <property type="term" value="C:membrane"/>
    <property type="evidence" value="ECO:0007669"/>
    <property type="project" value="UniProtKB-SubCell"/>
</dbReference>
<comment type="caution">
    <text evidence="5">The sequence shown here is derived from an EMBL/GenBank/DDBJ whole genome shotgun (WGS) entry which is preliminary data.</text>
</comment>
<dbReference type="InterPro" id="IPR038591">
    <property type="entry name" value="NolW-like_sf"/>
</dbReference>
<protein>
    <recommendedName>
        <fullName evidence="4">NolW-like domain-containing protein</fullName>
    </recommendedName>
</protein>
<dbReference type="PANTHER" id="PTHR30332">
    <property type="entry name" value="PROBABLE GENERAL SECRETION PATHWAY PROTEIN D"/>
    <property type="match status" value="1"/>
</dbReference>
<dbReference type="GO" id="GO:0015627">
    <property type="term" value="C:type II protein secretion system complex"/>
    <property type="evidence" value="ECO:0007669"/>
    <property type="project" value="TreeGrafter"/>
</dbReference>